<organism evidence="2 3">
    <name type="scientific">Coprinopsis marcescibilis</name>
    <name type="common">Agaric fungus</name>
    <name type="synonym">Psathyrella marcescibilis</name>
    <dbReference type="NCBI Taxonomy" id="230819"/>
    <lineage>
        <taxon>Eukaryota</taxon>
        <taxon>Fungi</taxon>
        <taxon>Dikarya</taxon>
        <taxon>Basidiomycota</taxon>
        <taxon>Agaricomycotina</taxon>
        <taxon>Agaricomycetes</taxon>
        <taxon>Agaricomycetidae</taxon>
        <taxon>Agaricales</taxon>
        <taxon>Agaricineae</taxon>
        <taxon>Psathyrellaceae</taxon>
        <taxon>Coprinopsis</taxon>
    </lineage>
</organism>
<proteinExistence type="predicted"/>
<dbReference type="OrthoDB" id="2369050at2759"/>
<dbReference type="STRING" id="230819.A0A5C3KA16"/>
<accession>A0A5C3KA16</accession>
<reference evidence="2 3" key="1">
    <citation type="journal article" date="2019" name="Nat. Ecol. Evol.">
        <title>Megaphylogeny resolves global patterns of mushroom evolution.</title>
        <authorList>
            <person name="Varga T."/>
            <person name="Krizsan K."/>
            <person name="Foldi C."/>
            <person name="Dima B."/>
            <person name="Sanchez-Garcia M."/>
            <person name="Sanchez-Ramirez S."/>
            <person name="Szollosi G.J."/>
            <person name="Szarkandi J.G."/>
            <person name="Papp V."/>
            <person name="Albert L."/>
            <person name="Andreopoulos W."/>
            <person name="Angelini C."/>
            <person name="Antonin V."/>
            <person name="Barry K.W."/>
            <person name="Bougher N.L."/>
            <person name="Buchanan P."/>
            <person name="Buyck B."/>
            <person name="Bense V."/>
            <person name="Catcheside P."/>
            <person name="Chovatia M."/>
            <person name="Cooper J."/>
            <person name="Damon W."/>
            <person name="Desjardin D."/>
            <person name="Finy P."/>
            <person name="Geml J."/>
            <person name="Haridas S."/>
            <person name="Hughes K."/>
            <person name="Justo A."/>
            <person name="Karasinski D."/>
            <person name="Kautmanova I."/>
            <person name="Kiss B."/>
            <person name="Kocsube S."/>
            <person name="Kotiranta H."/>
            <person name="LaButti K.M."/>
            <person name="Lechner B.E."/>
            <person name="Liimatainen K."/>
            <person name="Lipzen A."/>
            <person name="Lukacs Z."/>
            <person name="Mihaltcheva S."/>
            <person name="Morgado L.N."/>
            <person name="Niskanen T."/>
            <person name="Noordeloos M.E."/>
            <person name="Ohm R.A."/>
            <person name="Ortiz-Santana B."/>
            <person name="Ovrebo C."/>
            <person name="Racz N."/>
            <person name="Riley R."/>
            <person name="Savchenko A."/>
            <person name="Shiryaev A."/>
            <person name="Soop K."/>
            <person name="Spirin V."/>
            <person name="Szebenyi C."/>
            <person name="Tomsovsky M."/>
            <person name="Tulloss R.E."/>
            <person name="Uehling J."/>
            <person name="Grigoriev I.V."/>
            <person name="Vagvolgyi C."/>
            <person name="Papp T."/>
            <person name="Martin F.M."/>
            <person name="Miettinen O."/>
            <person name="Hibbett D.S."/>
            <person name="Nagy L.G."/>
        </authorList>
    </citation>
    <scope>NUCLEOTIDE SEQUENCE [LARGE SCALE GENOMIC DNA]</scope>
    <source>
        <strain evidence="2 3">CBS 121175</strain>
    </source>
</reference>
<feature type="region of interest" description="Disordered" evidence="1">
    <location>
        <begin position="209"/>
        <end position="230"/>
    </location>
</feature>
<keyword evidence="3" id="KW-1185">Reference proteome</keyword>
<evidence type="ECO:0000313" key="2">
    <source>
        <dbReference type="EMBL" id="TFK16906.1"/>
    </source>
</evidence>
<evidence type="ECO:0000256" key="1">
    <source>
        <dbReference type="SAM" id="MobiDB-lite"/>
    </source>
</evidence>
<protein>
    <submittedName>
        <fullName evidence="2">Uncharacterized protein</fullName>
    </submittedName>
</protein>
<dbReference type="EMBL" id="ML210610">
    <property type="protein sequence ID" value="TFK16906.1"/>
    <property type="molecule type" value="Genomic_DNA"/>
</dbReference>
<gene>
    <name evidence="2" type="ORF">FA15DRAFT_711301</name>
</gene>
<evidence type="ECO:0000313" key="3">
    <source>
        <dbReference type="Proteomes" id="UP000307440"/>
    </source>
</evidence>
<name>A0A5C3KA16_COPMA</name>
<sequence length="255" mass="29127">MPINVRATWVEKKTWSGPWQRSPATLATGMQQVPQAFSTITAKNVVSFVAEAMLELRLTQWYQAGQLRIDKLPLDEYFAELQQLVLDKNWAHDLQEEILNNRQEHRNFYDWKIEQQNKNAILVIAKSSFKFTDAKLKSQLEASLHEDIKKDLAHSPAGTSELEAWSLEVKERDEQLKEEEQIMMKLINLNNVHRTANAAACRTTLASHLSSPPVNQYQTPTYPASQTARRNCSMSTKDVPAAAHSTWDTKRLLAP</sequence>
<dbReference type="Proteomes" id="UP000307440">
    <property type="component" value="Unassembled WGS sequence"/>
</dbReference>
<dbReference type="AlphaFoldDB" id="A0A5C3KA16"/>